<name>A0A087V176_STEMI</name>
<feature type="non-terminal residue" evidence="1">
    <location>
        <position position="93"/>
    </location>
</feature>
<dbReference type="EMBL" id="KL819087">
    <property type="protein sequence ID" value="KFM83365.1"/>
    <property type="molecule type" value="Genomic_DNA"/>
</dbReference>
<reference evidence="1 2" key="1">
    <citation type="submission" date="2013-11" db="EMBL/GenBank/DDBJ databases">
        <title>Genome sequencing of Stegodyphus mimosarum.</title>
        <authorList>
            <person name="Bechsgaard J."/>
        </authorList>
    </citation>
    <scope>NUCLEOTIDE SEQUENCE [LARGE SCALE GENOMIC DNA]</scope>
</reference>
<proteinExistence type="predicted"/>
<evidence type="ECO:0000313" key="2">
    <source>
        <dbReference type="Proteomes" id="UP000054359"/>
    </source>
</evidence>
<protein>
    <submittedName>
        <fullName evidence="1">Uncharacterized protein</fullName>
    </submittedName>
</protein>
<evidence type="ECO:0000313" key="1">
    <source>
        <dbReference type="EMBL" id="KFM83365.1"/>
    </source>
</evidence>
<gene>
    <name evidence="1" type="ORF">X975_12727</name>
</gene>
<dbReference type="AlphaFoldDB" id="A0A087V176"/>
<organism evidence="1 2">
    <name type="scientific">Stegodyphus mimosarum</name>
    <name type="common">African social velvet spider</name>
    <dbReference type="NCBI Taxonomy" id="407821"/>
    <lineage>
        <taxon>Eukaryota</taxon>
        <taxon>Metazoa</taxon>
        <taxon>Ecdysozoa</taxon>
        <taxon>Arthropoda</taxon>
        <taxon>Chelicerata</taxon>
        <taxon>Arachnida</taxon>
        <taxon>Araneae</taxon>
        <taxon>Araneomorphae</taxon>
        <taxon>Entelegynae</taxon>
        <taxon>Eresoidea</taxon>
        <taxon>Eresidae</taxon>
        <taxon>Stegodyphus</taxon>
    </lineage>
</organism>
<dbReference type="Proteomes" id="UP000054359">
    <property type="component" value="Unassembled WGS sequence"/>
</dbReference>
<keyword evidence="2" id="KW-1185">Reference proteome</keyword>
<sequence length="93" mass="10146">MPFPGAVLPDALKTASLFTHLAQIRCSSSVTDVRARGIWNFSRTKCGNSFKHSGKLVFFGIKANISSRPYRNSAKLYFGMGIPRVVGADVVEP</sequence>
<accession>A0A087V176</accession>